<evidence type="ECO:0000256" key="1">
    <source>
        <dbReference type="ARBA" id="ARBA00006207"/>
    </source>
</evidence>
<dbReference type="PANTHER" id="PTHR10539">
    <property type="entry name" value="26S PROTEASOME NON-ATPASE REGULATORY SUBUNIT 13"/>
    <property type="match status" value="1"/>
</dbReference>
<comment type="similarity">
    <text evidence="1">Belongs to the proteasome subunit S11 family.</text>
</comment>
<reference evidence="4" key="1">
    <citation type="submission" date="2022-08" db="EMBL/GenBank/DDBJ databases">
        <title>Novel sulphate-reducing endosymbionts in the free-living metamonad Anaeramoeba.</title>
        <authorList>
            <person name="Jerlstrom-Hultqvist J."/>
            <person name="Cepicka I."/>
            <person name="Gallot-Lavallee L."/>
            <person name="Salas-Leiva D."/>
            <person name="Curtis B.A."/>
            <person name="Zahonova K."/>
            <person name="Pipaliya S."/>
            <person name="Dacks J."/>
            <person name="Roger A.J."/>
        </authorList>
    </citation>
    <scope>NUCLEOTIDE SEQUENCE</scope>
    <source>
        <strain evidence="4">Busselton2</strain>
    </source>
</reference>
<dbReference type="EMBL" id="JANTQA010000042">
    <property type="protein sequence ID" value="KAJ3434779.1"/>
    <property type="molecule type" value="Genomic_DNA"/>
</dbReference>
<dbReference type="InterPro" id="IPR035298">
    <property type="entry name" value="PSMD13"/>
</dbReference>
<evidence type="ECO:0000259" key="3">
    <source>
        <dbReference type="PROSITE" id="PS50250"/>
    </source>
</evidence>
<dbReference type="InterPro" id="IPR054179">
    <property type="entry name" value="PSD13_N"/>
</dbReference>
<dbReference type="GO" id="GO:0005198">
    <property type="term" value="F:structural molecule activity"/>
    <property type="evidence" value="ECO:0007669"/>
    <property type="project" value="TreeGrafter"/>
</dbReference>
<evidence type="ECO:0000313" key="4">
    <source>
        <dbReference type="EMBL" id="KAJ3434779.1"/>
    </source>
</evidence>
<dbReference type="SMART" id="SM00088">
    <property type="entry name" value="PINT"/>
    <property type="match status" value="1"/>
</dbReference>
<name>A0AAV7Z1B9_9EUKA</name>
<dbReference type="SUPFAM" id="SSF46785">
    <property type="entry name" value="Winged helix' DNA-binding domain"/>
    <property type="match status" value="1"/>
</dbReference>
<dbReference type="GO" id="GO:0006511">
    <property type="term" value="P:ubiquitin-dependent protein catabolic process"/>
    <property type="evidence" value="ECO:0007669"/>
    <property type="project" value="TreeGrafter"/>
</dbReference>
<dbReference type="GO" id="GO:0008541">
    <property type="term" value="C:proteasome regulatory particle, lid subcomplex"/>
    <property type="evidence" value="ECO:0007669"/>
    <property type="project" value="TreeGrafter"/>
</dbReference>
<dbReference type="Gene3D" id="1.25.40.570">
    <property type="match status" value="1"/>
</dbReference>
<dbReference type="GO" id="GO:0005829">
    <property type="term" value="C:cytosol"/>
    <property type="evidence" value="ECO:0007669"/>
    <property type="project" value="TreeGrafter"/>
</dbReference>
<dbReference type="Proteomes" id="UP001146793">
    <property type="component" value="Unassembled WGS sequence"/>
</dbReference>
<dbReference type="AlphaFoldDB" id="A0AAV7Z1B9"/>
<sequence length="380" mass="44633">MTYIDKLSQDIPELSGELLQLKTLSDRKLWHELSIIVEQLFDNPLFLNNELIPFYTNFLKQFENKIDPIKFALFANTISKQYPNVDERVLFLEQCLITLKQNLEGRMLVRFEISRNKLMTNDFEFVKELIETTQNILNEKGTSFFKTIVLSSFYNVCCLYYKNEAVNSSLEFYQSGMLFLTFTDLEKMTKEEKIQLAFELGIAALSDPKIFSFGELVKHDILIHMKDTEHEWLYQLLIAYHSGDMERYQQVIEKYSSTIEKNSIFTDKSKLLKDKLITSCLIELIFKRPSNDRNVKFEEISKALNISIEEVEFVSMKAMSLGLLKGKIDQVNKILRVTWVITRVLTNEQIKIMKNRLGLWTEKVNEKILLLENETPDLFK</sequence>
<dbReference type="InterPro" id="IPR000717">
    <property type="entry name" value="PCI_dom"/>
</dbReference>
<dbReference type="Pfam" id="PF01399">
    <property type="entry name" value="PCI"/>
    <property type="match status" value="1"/>
</dbReference>
<gene>
    <name evidence="4" type="ORF">M0812_01900</name>
</gene>
<keyword evidence="2 4" id="KW-0647">Proteasome</keyword>
<dbReference type="InterPro" id="IPR036390">
    <property type="entry name" value="WH_DNA-bd_sf"/>
</dbReference>
<accession>A0AAV7Z1B9</accession>
<comment type="caution">
    <text evidence="4">The sequence shown here is derived from an EMBL/GenBank/DDBJ whole genome shotgun (WGS) entry which is preliminary data.</text>
</comment>
<evidence type="ECO:0000256" key="2">
    <source>
        <dbReference type="ARBA" id="ARBA00022942"/>
    </source>
</evidence>
<dbReference type="PROSITE" id="PS50250">
    <property type="entry name" value="PCI"/>
    <property type="match status" value="1"/>
</dbReference>
<feature type="domain" description="PCI" evidence="3">
    <location>
        <begin position="170"/>
        <end position="342"/>
    </location>
</feature>
<proteinExistence type="inferred from homology"/>
<dbReference type="PANTHER" id="PTHR10539:SF0">
    <property type="entry name" value="26S PROTEASOME NON-ATPASE REGULATORY SUBUNIT 13"/>
    <property type="match status" value="1"/>
</dbReference>
<evidence type="ECO:0000313" key="5">
    <source>
        <dbReference type="Proteomes" id="UP001146793"/>
    </source>
</evidence>
<organism evidence="4 5">
    <name type="scientific">Anaeramoeba flamelloides</name>
    <dbReference type="NCBI Taxonomy" id="1746091"/>
    <lineage>
        <taxon>Eukaryota</taxon>
        <taxon>Metamonada</taxon>
        <taxon>Anaeramoebidae</taxon>
        <taxon>Anaeramoeba</taxon>
    </lineage>
</organism>
<dbReference type="GO" id="GO:0005634">
    <property type="term" value="C:nucleus"/>
    <property type="evidence" value="ECO:0007669"/>
    <property type="project" value="TreeGrafter"/>
</dbReference>
<protein>
    <submittedName>
        <fullName evidence="4">26s proteasome non-atpase regulatory subunit</fullName>
    </submittedName>
</protein>
<dbReference type="Pfam" id="PF22037">
    <property type="entry name" value="PSD13_N"/>
    <property type="match status" value="1"/>
</dbReference>